<protein>
    <submittedName>
        <fullName evidence="2">Uncharacterized protein</fullName>
    </submittedName>
</protein>
<name>A0A811BNZ1_9VIRU</name>
<evidence type="ECO:0000256" key="1">
    <source>
        <dbReference type="SAM" id="MobiDB-lite"/>
    </source>
</evidence>
<accession>A0A811BNZ1</accession>
<sequence length="100" mass="10582">MGQTRDHHHRRDANMSTRGAPHGAGLIVRVLAAIVGLLATLVAASYCAAATDNYPVPCRLLSVPSAMARRRQRHSAALGRLLAGSAQRGRRRAASPSTFG</sequence>
<feature type="region of interest" description="Disordered" evidence="1">
    <location>
        <begin position="79"/>
        <end position="100"/>
    </location>
</feature>
<organism evidence="2 3">
    <name type="scientific">Pandoravirus japonicus</name>
    <dbReference type="NCBI Taxonomy" id="2823154"/>
    <lineage>
        <taxon>Viruses</taxon>
        <taxon>Pandoravirus</taxon>
    </lineage>
</organism>
<evidence type="ECO:0000313" key="2">
    <source>
        <dbReference type="EMBL" id="BCU03814.1"/>
    </source>
</evidence>
<reference evidence="2" key="1">
    <citation type="submission" date="2021-04" db="EMBL/GenBank/DDBJ databases">
        <title>Draft Genome Sequence of Pandoravirus japonicus, Isolated from the Sabaishi River of Niigata, Japan.</title>
        <authorList>
            <person name="Hosokawa N."/>
            <person name="Takahashi H."/>
            <person name="Aoki K."/>
            <person name="Takemura M."/>
        </authorList>
    </citation>
    <scope>NUCLEOTIDE SEQUENCE</scope>
</reference>
<dbReference type="Proteomes" id="UP001253637">
    <property type="component" value="Segment"/>
</dbReference>
<evidence type="ECO:0000313" key="3">
    <source>
        <dbReference type="Proteomes" id="UP001253637"/>
    </source>
</evidence>
<dbReference type="EMBL" id="LC625835">
    <property type="protein sequence ID" value="BCU03814.1"/>
    <property type="molecule type" value="Genomic_DNA"/>
</dbReference>
<feature type="compositionally biased region" description="Basic residues" evidence="1">
    <location>
        <begin position="1"/>
        <end position="11"/>
    </location>
</feature>
<proteinExistence type="predicted"/>
<feature type="region of interest" description="Disordered" evidence="1">
    <location>
        <begin position="1"/>
        <end position="21"/>
    </location>
</feature>